<dbReference type="EMBL" id="JAAEDH010000001">
    <property type="protein sequence ID" value="MBR0653581.1"/>
    <property type="molecule type" value="Genomic_DNA"/>
</dbReference>
<dbReference type="InterPro" id="IPR011495">
    <property type="entry name" value="Sig_transdc_His_kin_sub2_dim/P"/>
</dbReference>
<dbReference type="GO" id="GO:0005524">
    <property type="term" value="F:ATP binding"/>
    <property type="evidence" value="ECO:0007669"/>
    <property type="project" value="UniProtKB-KW"/>
</dbReference>
<dbReference type="Pfam" id="PF02518">
    <property type="entry name" value="HATPase_c"/>
    <property type="match status" value="1"/>
</dbReference>
<dbReference type="PANTHER" id="PTHR41523">
    <property type="entry name" value="TWO-COMPONENT SYSTEM SENSOR PROTEIN"/>
    <property type="match status" value="1"/>
</dbReference>
<dbReference type="Gene3D" id="3.30.450.20">
    <property type="entry name" value="PAS domain"/>
    <property type="match status" value="1"/>
</dbReference>
<name>A0AAF1JU38_9PROT</name>
<dbReference type="Gene3D" id="3.30.565.10">
    <property type="entry name" value="Histidine kinase-like ATPase, C-terminal domain"/>
    <property type="match status" value="1"/>
</dbReference>
<evidence type="ECO:0000313" key="10">
    <source>
        <dbReference type="Proteomes" id="UP001196068"/>
    </source>
</evidence>
<evidence type="ECO:0000256" key="6">
    <source>
        <dbReference type="ARBA" id="ARBA00022777"/>
    </source>
</evidence>
<dbReference type="InterPro" id="IPR003594">
    <property type="entry name" value="HATPase_dom"/>
</dbReference>
<dbReference type="SUPFAM" id="SSF55785">
    <property type="entry name" value="PYP-like sensor domain (PAS domain)"/>
    <property type="match status" value="1"/>
</dbReference>
<evidence type="ECO:0000313" key="9">
    <source>
        <dbReference type="EMBL" id="MBR0653581.1"/>
    </source>
</evidence>
<keyword evidence="10" id="KW-1185">Reference proteome</keyword>
<evidence type="ECO:0000259" key="8">
    <source>
        <dbReference type="PROSITE" id="PS50109"/>
    </source>
</evidence>
<dbReference type="RefSeq" id="WP_211872279.1">
    <property type="nucleotide sequence ID" value="NZ_JAAEDH010000001.1"/>
</dbReference>
<keyword evidence="7" id="KW-0067">ATP-binding</keyword>
<evidence type="ECO:0000256" key="3">
    <source>
        <dbReference type="ARBA" id="ARBA00022553"/>
    </source>
</evidence>
<dbReference type="Proteomes" id="UP001196068">
    <property type="component" value="Unassembled WGS sequence"/>
</dbReference>
<dbReference type="InterPro" id="IPR036890">
    <property type="entry name" value="HATPase_C_sf"/>
</dbReference>
<proteinExistence type="predicted"/>
<protein>
    <recommendedName>
        <fullName evidence="2">histidine kinase</fullName>
        <ecNumber evidence="2">2.7.13.3</ecNumber>
    </recommendedName>
</protein>
<keyword evidence="3" id="KW-0597">Phosphoprotein</keyword>
<evidence type="ECO:0000256" key="5">
    <source>
        <dbReference type="ARBA" id="ARBA00022741"/>
    </source>
</evidence>
<dbReference type="EC" id="2.7.13.3" evidence="2"/>
<dbReference type="Pfam" id="PF13188">
    <property type="entry name" value="PAS_8"/>
    <property type="match status" value="1"/>
</dbReference>
<evidence type="ECO:0000256" key="1">
    <source>
        <dbReference type="ARBA" id="ARBA00000085"/>
    </source>
</evidence>
<keyword evidence="6" id="KW-0418">Kinase</keyword>
<dbReference type="InterPro" id="IPR035965">
    <property type="entry name" value="PAS-like_dom_sf"/>
</dbReference>
<gene>
    <name evidence="9" type="ORF">GXW79_00660</name>
</gene>
<organism evidence="9 10">
    <name type="scientific">Plastoroseomonas arctica</name>
    <dbReference type="NCBI Taxonomy" id="1509237"/>
    <lineage>
        <taxon>Bacteria</taxon>
        <taxon>Pseudomonadati</taxon>
        <taxon>Pseudomonadota</taxon>
        <taxon>Alphaproteobacteria</taxon>
        <taxon>Acetobacterales</taxon>
        <taxon>Acetobacteraceae</taxon>
        <taxon>Plastoroseomonas</taxon>
    </lineage>
</organism>
<sequence>MTHDTNPPKPLAHLMEDTGLAAALDSDHFKQFLDHIPVAIAVASLKPQERVTYANLEFEELSGQSLDVLVGSSWEEVDAIAASADDNRKLCDAIREGEDHLGVFQVTRGEDAIQVDAWANVIEDEAGTPMFRLVALAATGARDPDMIEKIEERVREKDTQLRELQHRVKNNLQMITALIRLESRNMPDDAAEESFERLAGRIGALGLLYRTLGEAAQDDTVDLGIYLSQVASAVMQAHAVEGIRLEMKVDTWPVSINVAMPTGLVVNEIMTNSLKHAFAGREGGTITLQSLVDADGCQVILADDGVGLPPGQTWPIAGRLGALIVQSLRDNAKAQFSVASEPGAGVRVTIRFARAAAKAS</sequence>
<dbReference type="GO" id="GO:0004673">
    <property type="term" value="F:protein histidine kinase activity"/>
    <property type="evidence" value="ECO:0007669"/>
    <property type="project" value="UniProtKB-EC"/>
</dbReference>
<evidence type="ECO:0000256" key="4">
    <source>
        <dbReference type="ARBA" id="ARBA00022679"/>
    </source>
</evidence>
<reference evidence="9" key="2">
    <citation type="journal article" date="2021" name="Syst. Appl. Microbiol.">
        <title>Roseomonas hellenica sp. nov., isolated from roots of wild-growing Alkanna tinctoria.</title>
        <authorList>
            <person name="Rat A."/>
            <person name="Naranjo H.D."/>
            <person name="Lebbe L."/>
            <person name="Cnockaert M."/>
            <person name="Krigas N."/>
            <person name="Grigoriadou K."/>
            <person name="Maloupa E."/>
            <person name="Willems A."/>
        </authorList>
    </citation>
    <scope>NUCLEOTIDE SEQUENCE</scope>
    <source>
        <strain evidence="9">LMG 28251</strain>
    </source>
</reference>
<evidence type="ECO:0000256" key="2">
    <source>
        <dbReference type="ARBA" id="ARBA00012438"/>
    </source>
</evidence>
<feature type="domain" description="Histidine kinase" evidence="8">
    <location>
        <begin position="163"/>
        <end position="356"/>
    </location>
</feature>
<keyword evidence="4" id="KW-0808">Transferase</keyword>
<dbReference type="InterPro" id="IPR000014">
    <property type="entry name" value="PAS"/>
</dbReference>
<reference evidence="9" key="1">
    <citation type="submission" date="2020-01" db="EMBL/GenBank/DDBJ databases">
        <authorList>
            <person name="Rat A."/>
        </authorList>
    </citation>
    <scope>NUCLEOTIDE SEQUENCE</scope>
    <source>
        <strain evidence="9">LMG 28251</strain>
    </source>
</reference>
<dbReference type="AlphaFoldDB" id="A0AAF1JU38"/>
<keyword evidence="5" id="KW-0547">Nucleotide-binding</keyword>
<evidence type="ECO:0000256" key="7">
    <source>
        <dbReference type="ARBA" id="ARBA00022840"/>
    </source>
</evidence>
<dbReference type="SMART" id="SM00911">
    <property type="entry name" value="HWE_HK"/>
    <property type="match status" value="1"/>
</dbReference>
<dbReference type="SUPFAM" id="SSF55874">
    <property type="entry name" value="ATPase domain of HSP90 chaperone/DNA topoisomerase II/histidine kinase"/>
    <property type="match status" value="1"/>
</dbReference>
<comment type="catalytic activity">
    <reaction evidence="1">
        <text>ATP + protein L-histidine = ADP + protein N-phospho-L-histidine.</text>
        <dbReference type="EC" id="2.7.13.3"/>
    </reaction>
</comment>
<accession>A0AAF1JU38</accession>
<dbReference type="InterPro" id="IPR011102">
    <property type="entry name" value="Sig_transdc_His_kinase_HWE"/>
</dbReference>
<dbReference type="PANTHER" id="PTHR41523:SF8">
    <property type="entry name" value="ETHYLENE RESPONSE SENSOR PROTEIN"/>
    <property type="match status" value="1"/>
</dbReference>
<comment type="caution">
    <text evidence="9">The sequence shown here is derived from an EMBL/GenBank/DDBJ whole genome shotgun (WGS) entry which is preliminary data.</text>
</comment>
<dbReference type="InterPro" id="IPR005467">
    <property type="entry name" value="His_kinase_dom"/>
</dbReference>
<dbReference type="PROSITE" id="PS50109">
    <property type="entry name" value="HIS_KIN"/>
    <property type="match status" value="1"/>
</dbReference>
<dbReference type="Pfam" id="PF07568">
    <property type="entry name" value="HisKA_2"/>
    <property type="match status" value="1"/>
</dbReference>